<evidence type="ECO:0000313" key="9">
    <source>
        <dbReference type="Proteomes" id="UP000266552"/>
    </source>
</evidence>
<dbReference type="GO" id="GO:0003677">
    <property type="term" value="F:DNA binding"/>
    <property type="evidence" value="ECO:0007669"/>
    <property type="project" value="UniProtKB-KW"/>
</dbReference>
<name>A0A385TVD6_PAELA</name>
<keyword evidence="5" id="KW-0804">Transcription</keyword>
<evidence type="ECO:0000256" key="3">
    <source>
        <dbReference type="ARBA" id="ARBA00023082"/>
    </source>
</evidence>
<evidence type="ECO:0000256" key="1">
    <source>
        <dbReference type="ARBA" id="ARBA00010641"/>
    </source>
</evidence>
<dbReference type="InterPro" id="IPR039425">
    <property type="entry name" value="RNA_pol_sigma-70-like"/>
</dbReference>
<dbReference type="AlphaFoldDB" id="A0A385TVD6"/>
<dbReference type="EMBL" id="CP032412">
    <property type="protein sequence ID" value="AYB47441.1"/>
    <property type="molecule type" value="Genomic_DNA"/>
</dbReference>
<dbReference type="SUPFAM" id="SSF88659">
    <property type="entry name" value="Sigma3 and sigma4 domains of RNA polymerase sigma factors"/>
    <property type="match status" value="1"/>
</dbReference>
<dbReference type="InterPro" id="IPR013325">
    <property type="entry name" value="RNA_pol_sigma_r2"/>
</dbReference>
<proteinExistence type="inferred from homology"/>
<dbReference type="InterPro" id="IPR013324">
    <property type="entry name" value="RNA_pol_sigma_r3/r4-like"/>
</dbReference>
<keyword evidence="2" id="KW-0805">Transcription regulation</keyword>
<evidence type="ECO:0000256" key="5">
    <source>
        <dbReference type="ARBA" id="ARBA00023163"/>
    </source>
</evidence>
<feature type="domain" description="RNA polymerase sigma factor 70 region 4 type 2" evidence="7">
    <location>
        <begin position="101"/>
        <end position="152"/>
    </location>
</feature>
<evidence type="ECO:0000256" key="2">
    <source>
        <dbReference type="ARBA" id="ARBA00023015"/>
    </source>
</evidence>
<keyword evidence="4" id="KW-0238">DNA-binding</keyword>
<keyword evidence="9" id="KW-1185">Reference proteome</keyword>
<dbReference type="InterPro" id="IPR014284">
    <property type="entry name" value="RNA_pol_sigma-70_dom"/>
</dbReference>
<dbReference type="KEGG" id="plw:D5F53_30900"/>
<dbReference type="InterPro" id="IPR013249">
    <property type="entry name" value="RNA_pol_sigma70_r4_t2"/>
</dbReference>
<evidence type="ECO:0000259" key="7">
    <source>
        <dbReference type="Pfam" id="PF08281"/>
    </source>
</evidence>
<dbReference type="PANTHER" id="PTHR43133">
    <property type="entry name" value="RNA POLYMERASE ECF-TYPE SIGMA FACTO"/>
    <property type="match status" value="1"/>
</dbReference>
<dbReference type="RefSeq" id="WP_119850867.1">
    <property type="nucleotide sequence ID" value="NZ_CP032412.1"/>
</dbReference>
<reference evidence="8 9" key="1">
    <citation type="submission" date="2018-09" db="EMBL/GenBank/DDBJ databases">
        <title>Genome Sequence of Paenibacillus lautus Strain E7593-69, Azo Dye-Degrading Bacteria, Isolated from Commercial Tattoo Inks.</title>
        <authorList>
            <person name="Nho S.W."/>
            <person name="Kim S.-J."/>
            <person name="Kweon O."/>
            <person name="Cerniglia C.E."/>
        </authorList>
    </citation>
    <scope>NUCLEOTIDE SEQUENCE [LARGE SCALE GENOMIC DNA]</scope>
    <source>
        <strain evidence="8 9">E7593-69</strain>
    </source>
</reference>
<comment type="similarity">
    <text evidence="1">Belongs to the sigma-70 factor family. ECF subfamily.</text>
</comment>
<protein>
    <submittedName>
        <fullName evidence="8">RNA polymerase sigma factor</fullName>
    </submittedName>
</protein>
<dbReference type="Pfam" id="PF08281">
    <property type="entry name" value="Sigma70_r4_2"/>
    <property type="match status" value="1"/>
</dbReference>
<accession>A0A385TVD6</accession>
<dbReference type="GO" id="GO:0016987">
    <property type="term" value="F:sigma factor activity"/>
    <property type="evidence" value="ECO:0007669"/>
    <property type="project" value="UniProtKB-KW"/>
</dbReference>
<dbReference type="PANTHER" id="PTHR43133:SF52">
    <property type="entry name" value="ECF RNA POLYMERASE SIGMA FACTOR SIGL"/>
    <property type="match status" value="1"/>
</dbReference>
<dbReference type="Pfam" id="PF04542">
    <property type="entry name" value="Sigma70_r2"/>
    <property type="match status" value="1"/>
</dbReference>
<evidence type="ECO:0000256" key="4">
    <source>
        <dbReference type="ARBA" id="ARBA00023125"/>
    </source>
</evidence>
<feature type="domain" description="RNA polymerase sigma-70 region 2" evidence="6">
    <location>
        <begin position="7"/>
        <end position="74"/>
    </location>
</feature>
<dbReference type="Proteomes" id="UP000266552">
    <property type="component" value="Chromosome"/>
</dbReference>
<dbReference type="GO" id="GO:0006352">
    <property type="term" value="P:DNA-templated transcription initiation"/>
    <property type="evidence" value="ECO:0007669"/>
    <property type="project" value="InterPro"/>
</dbReference>
<dbReference type="Gene3D" id="1.10.1740.10">
    <property type="match status" value="1"/>
</dbReference>
<evidence type="ECO:0000313" key="8">
    <source>
        <dbReference type="EMBL" id="AYB47441.1"/>
    </source>
</evidence>
<keyword evidence="3" id="KW-0731">Sigma factor</keyword>
<dbReference type="InterPro" id="IPR007627">
    <property type="entry name" value="RNA_pol_sigma70_r2"/>
</dbReference>
<evidence type="ECO:0000259" key="6">
    <source>
        <dbReference type="Pfam" id="PF04542"/>
    </source>
</evidence>
<dbReference type="SUPFAM" id="SSF88946">
    <property type="entry name" value="Sigma2 domain of RNA polymerase sigma factors"/>
    <property type="match status" value="1"/>
</dbReference>
<dbReference type="CDD" id="cd06171">
    <property type="entry name" value="Sigma70_r4"/>
    <property type="match status" value="1"/>
</dbReference>
<organism evidence="8 9">
    <name type="scientific">Paenibacillus lautus</name>
    <name type="common">Bacillus lautus</name>
    <dbReference type="NCBI Taxonomy" id="1401"/>
    <lineage>
        <taxon>Bacteria</taxon>
        <taxon>Bacillati</taxon>
        <taxon>Bacillota</taxon>
        <taxon>Bacilli</taxon>
        <taxon>Bacillales</taxon>
        <taxon>Paenibacillaceae</taxon>
        <taxon>Paenibacillus</taxon>
    </lineage>
</organism>
<dbReference type="InterPro" id="IPR036388">
    <property type="entry name" value="WH-like_DNA-bd_sf"/>
</dbReference>
<gene>
    <name evidence="8" type="ORF">D5F53_30900</name>
</gene>
<sequence>MTDLHQIYHQHFHDVYRFLLSLSRDEHVAEELTQETFFKALKHIDSFQGTCKLSVWLCQIAKHTYFSYLDKQKRYEPDPQIDHGSGQDIAWQTVEKAEAFRIHQILHRMDEPYKEVFTLRVFGELSFGEISRLFGKTESWARVTFFRAKQKIQSLYKEENRS</sequence>
<dbReference type="NCBIfam" id="TIGR02937">
    <property type="entry name" value="sigma70-ECF"/>
    <property type="match status" value="1"/>
</dbReference>
<dbReference type="Gene3D" id="1.10.10.10">
    <property type="entry name" value="Winged helix-like DNA-binding domain superfamily/Winged helix DNA-binding domain"/>
    <property type="match status" value="1"/>
</dbReference>